<evidence type="ECO:0000259" key="8">
    <source>
        <dbReference type="PROSITE" id="PS50045"/>
    </source>
</evidence>
<evidence type="ECO:0000256" key="7">
    <source>
        <dbReference type="PROSITE-ProRule" id="PRU00169"/>
    </source>
</evidence>
<dbReference type="CDD" id="cd00009">
    <property type="entry name" value="AAA"/>
    <property type="match status" value="1"/>
</dbReference>
<organism evidence="10">
    <name type="scientific">Desulfofervidus auxilii</name>
    <dbReference type="NCBI Taxonomy" id="1621989"/>
    <lineage>
        <taxon>Bacteria</taxon>
        <taxon>Pseudomonadati</taxon>
        <taxon>Thermodesulfobacteriota</taxon>
        <taxon>Candidatus Desulfofervidia</taxon>
        <taxon>Candidatus Desulfofervidales</taxon>
        <taxon>Candidatus Desulfofervidaceae</taxon>
        <taxon>Candidatus Desulfofervidus</taxon>
    </lineage>
</organism>
<dbReference type="Pfam" id="PF02954">
    <property type="entry name" value="HTH_8"/>
    <property type="match status" value="1"/>
</dbReference>
<dbReference type="Proteomes" id="UP000886289">
    <property type="component" value="Unassembled WGS sequence"/>
</dbReference>
<evidence type="ECO:0000256" key="3">
    <source>
        <dbReference type="ARBA" id="ARBA00022840"/>
    </source>
</evidence>
<dbReference type="GO" id="GO:0043565">
    <property type="term" value="F:sequence-specific DNA binding"/>
    <property type="evidence" value="ECO:0007669"/>
    <property type="project" value="InterPro"/>
</dbReference>
<feature type="modified residue" description="4-aspartylphosphate" evidence="7">
    <location>
        <position position="59"/>
    </location>
</feature>
<comment type="caution">
    <text evidence="10">The sequence shown here is derived from an EMBL/GenBank/DDBJ whole genome shotgun (WGS) entry which is preliminary data.</text>
</comment>
<evidence type="ECO:0000259" key="9">
    <source>
        <dbReference type="PROSITE" id="PS50110"/>
    </source>
</evidence>
<dbReference type="InterPro" id="IPR001789">
    <property type="entry name" value="Sig_transdc_resp-reg_receiver"/>
</dbReference>
<keyword evidence="3" id="KW-0067">ATP-binding</keyword>
<evidence type="ECO:0000256" key="4">
    <source>
        <dbReference type="ARBA" id="ARBA00023012"/>
    </source>
</evidence>
<dbReference type="InterPro" id="IPR027417">
    <property type="entry name" value="P-loop_NTPase"/>
</dbReference>
<dbReference type="Pfam" id="PF00072">
    <property type="entry name" value="Response_reg"/>
    <property type="match status" value="1"/>
</dbReference>
<dbReference type="InterPro" id="IPR025662">
    <property type="entry name" value="Sigma_54_int_dom_ATP-bd_1"/>
</dbReference>
<dbReference type="Pfam" id="PF25601">
    <property type="entry name" value="AAA_lid_14"/>
    <property type="match status" value="1"/>
</dbReference>
<dbReference type="InterPro" id="IPR058031">
    <property type="entry name" value="AAA_lid_NorR"/>
</dbReference>
<sequence>MLKMTSHTPQILVVDDNKEICNILKEFLEKADYRVHTAYSGEEALHIIENNVIDIVISDLRMPGIDGIQLIKHIKAFDPTIDVVMLTGYPSIDTAVESVKLGAYDYLTKPIDFRRLKVMLEKLLEQRALKKRISLLEKKFSGDYVFEGMVGQSLAMLNIFATIKHVAKYPISILITGETGTGKEMVARAIHNLSRRANKPFITVNCAGLVETLLESELFGHVKGAFTGALRDKPGLFEIADQGTIFLDEIGDMPLSLQSKLLRVLEHHEIQRVGDVKVKKVDVRVIAATNRDLKKMVEEGKYRKDLFYRLNVVHIHIPPLRERKEDIPILCQYFIKQLNQEIGKGIKGLDIQVSELFQQLPWDGNIRELKNVLERAYIMATGEHITLKDLPLEYRQRKLDKISFADLPVQTTLAEMEKKYIMKVLKLTSGNRSQAARILGVSRRSLYRKLKKYGLI</sequence>
<keyword evidence="6" id="KW-0804">Transcription</keyword>
<feature type="domain" description="Response regulatory" evidence="9">
    <location>
        <begin position="10"/>
        <end position="124"/>
    </location>
</feature>
<keyword evidence="5" id="KW-0805">Transcription regulation</keyword>
<dbReference type="EMBL" id="DRBS01000149">
    <property type="protein sequence ID" value="HDD43986.1"/>
    <property type="molecule type" value="Genomic_DNA"/>
</dbReference>
<accession>A0A7C0Y2G7</accession>
<dbReference type="PANTHER" id="PTHR32071:SF119">
    <property type="entry name" value="SIGMA L-DEPENDENT TRANSCRIPTIONAL REGULATOR YPLP-RELATED"/>
    <property type="match status" value="1"/>
</dbReference>
<proteinExistence type="predicted"/>
<dbReference type="InterPro" id="IPR002197">
    <property type="entry name" value="HTH_Fis"/>
</dbReference>
<evidence type="ECO:0000256" key="6">
    <source>
        <dbReference type="ARBA" id="ARBA00023163"/>
    </source>
</evidence>
<dbReference type="SUPFAM" id="SSF52540">
    <property type="entry name" value="P-loop containing nucleoside triphosphate hydrolases"/>
    <property type="match status" value="1"/>
</dbReference>
<keyword evidence="1 7" id="KW-0597">Phosphoprotein</keyword>
<dbReference type="Gene3D" id="1.10.8.60">
    <property type="match status" value="1"/>
</dbReference>
<dbReference type="Gene3D" id="3.40.50.300">
    <property type="entry name" value="P-loop containing nucleotide triphosphate hydrolases"/>
    <property type="match status" value="1"/>
</dbReference>
<dbReference type="SUPFAM" id="SSF46689">
    <property type="entry name" value="Homeodomain-like"/>
    <property type="match status" value="1"/>
</dbReference>
<evidence type="ECO:0000313" key="10">
    <source>
        <dbReference type="EMBL" id="HDD43986.1"/>
    </source>
</evidence>
<dbReference type="PANTHER" id="PTHR32071">
    <property type="entry name" value="TRANSCRIPTIONAL REGULATORY PROTEIN"/>
    <property type="match status" value="1"/>
</dbReference>
<dbReference type="GO" id="GO:0006355">
    <property type="term" value="P:regulation of DNA-templated transcription"/>
    <property type="evidence" value="ECO:0007669"/>
    <property type="project" value="InterPro"/>
</dbReference>
<dbReference type="AlphaFoldDB" id="A0A7C0Y2G7"/>
<evidence type="ECO:0000256" key="2">
    <source>
        <dbReference type="ARBA" id="ARBA00022741"/>
    </source>
</evidence>
<dbReference type="FunFam" id="3.40.50.300:FF:000006">
    <property type="entry name" value="DNA-binding transcriptional regulator NtrC"/>
    <property type="match status" value="1"/>
</dbReference>
<dbReference type="FunFam" id="3.40.50.2300:FF:000018">
    <property type="entry name" value="DNA-binding transcriptional regulator NtrC"/>
    <property type="match status" value="1"/>
</dbReference>
<dbReference type="InterPro" id="IPR009057">
    <property type="entry name" value="Homeodomain-like_sf"/>
</dbReference>
<dbReference type="SMART" id="SM00448">
    <property type="entry name" value="REC"/>
    <property type="match status" value="1"/>
</dbReference>
<dbReference type="Gene3D" id="1.10.10.60">
    <property type="entry name" value="Homeodomain-like"/>
    <property type="match status" value="1"/>
</dbReference>
<name>A0A7C0Y2G7_DESA2</name>
<keyword evidence="4" id="KW-0902">Two-component regulatory system</keyword>
<keyword evidence="2" id="KW-0547">Nucleotide-binding</keyword>
<feature type="domain" description="Sigma-54 factor interaction" evidence="8">
    <location>
        <begin position="149"/>
        <end position="378"/>
    </location>
</feature>
<dbReference type="InterPro" id="IPR011006">
    <property type="entry name" value="CheY-like_superfamily"/>
</dbReference>
<reference evidence="10" key="1">
    <citation type="journal article" date="2020" name="mSystems">
        <title>Genome- and Community-Level Interaction Insights into Carbon Utilization and Element Cycling Functions of Hydrothermarchaeota in Hydrothermal Sediment.</title>
        <authorList>
            <person name="Zhou Z."/>
            <person name="Liu Y."/>
            <person name="Xu W."/>
            <person name="Pan J."/>
            <person name="Luo Z.H."/>
            <person name="Li M."/>
        </authorList>
    </citation>
    <scope>NUCLEOTIDE SEQUENCE [LARGE SCALE GENOMIC DNA]</scope>
    <source>
        <strain evidence="10">HyVt-233</strain>
    </source>
</reference>
<protein>
    <submittedName>
        <fullName evidence="10">Sigma-54-dependent Fis family transcriptional regulator</fullName>
    </submittedName>
</protein>
<dbReference type="PROSITE" id="PS50045">
    <property type="entry name" value="SIGMA54_INTERACT_4"/>
    <property type="match status" value="1"/>
</dbReference>
<gene>
    <name evidence="10" type="ORF">ENG63_03890</name>
</gene>
<dbReference type="Pfam" id="PF00158">
    <property type="entry name" value="Sigma54_activat"/>
    <property type="match status" value="1"/>
</dbReference>
<dbReference type="PROSITE" id="PS00675">
    <property type="entry name" value="SIGMA54_INTERACT_1"/>
    <property type="match status" value="1"/>
</dbReference>
<dbReference type="InterPro" id="IPR003593">
    <property type="entry name" value="AAA+_ATPase"/>
</dbReference>
<dbReference type="SUPFAM" id="SSF52172">
    <property type="entry name" value="CheY-like"/>
    <property type="match status" value="1"/>
</dbReference>
<dbReference type="PROSITE" id="PS50110">
    <property type="entry name" value="RESPONSE_REGULATORY"/>
    <property type="match status" value="1"/>
</dbReference>
<evidence type="ECO:0000256" key="1">
    <source>
        <dbReference type="ARBA" id="ARBA00022553"/>
    </source>
</evidence>
<dbReference type="SMART" id="SM00382">
    <property type="entry name" value="AAA"/>
    <property type="match status" value="1"/>
</dbReference>
<dbReference type="GO" id="GO:0005524">
    <property type="term" value="F:ATP binding"/>
    <property type="evidence" value="ECO:0007669"/>
    <property type="project" value="UniProtKB-KW"/>
</dbReference>
<dbReference type="InterPro" id="IPR002078">
    <property type="entry name" value="Sigma_54_int"/>
</dbReference>
<dbReference type="Gene3D" id="3.40.50.2300">
    <property type="match status" value="1"/>
</dbReference>
<evidence type="ECO:0000256" key="5">
    <source>
        <dbReference type="ARBA" id="ARBA00023015"/>
    </source>
</evidence>
<dbReference type="PRINTS" id="PR01590">
    <property type="entry name" value="HTHFIS"/>
</dbReference>
<dbReference type="GO" id="GO:0000160">
    <property type="term" value="P:phosphorelay signal transduction system"/>
    <property type="evidence" value="ECO:0007669"/>
    <property type="project" value="UniProtKB-KW"/>
</dbReference>